<keyword evidence="3" id="KW-1185">Reference proteome</keyword>
<accession>A0A1D8GBM6</accession>
<name>A0A1D8GBM6_9FIRM</name>
<dbReference type="EMBL" id="CP017269">
    <property type="protein sequence ID" value="AOT68308.1"/>
    <property type="molecule type" value="Genomic_DNA"/>
</dbReference>
<evidence type="ECO:0000313" key="2">
    <source>
        <dbReference type="EMBL" id="AOT68308.1"/>
    </source>
</evidence>
<protein>
    <submittedName>
        <fullName evidence="2">Uncharacterized protein</fullName>
    </submittedName>
</protein>
<dbReference type="KEGG" id="gfe:Gferi_01110"/>
<proteinExistence type="predicted"/>
<evidence type="ECO:0000256" key="1">
    <source>
        <dbReference type="SAM" id="Phobius"/>
    </source>
</evidence>
<sequence>MNSEAKKNIMWCPVFIIVTMGIIMDIFVSMGKCNIPVTQPYMDSIYSGIVTISVLNFTLIALLSGTLSTCYYGYQLKDILGFKNTPVNLKIFITVSLLHMILATMVLFLNYIIDSVNVLTSLLFSMVYIVWYTGQEIYKIMTNENYCIDIVKNYYETIVVKEKINYNLFKFHLNKLSKALEIAIEEKNKEDKDKVLEMLRTLCAFMKDAENNTEYYDYSIYLKFVLDKHVVDLSLQFGYNEMVKEIINLYEIVSHNQYVRNDFLILPLKEIQFYDDKILQSFNYLDQIIDLSLLDEYKKYKIKDEDIQRILHSYISSLLKNQLCSTTCKNVMITNYISKLSRFNWNCENQLLLVDQVALLNLLHYHIITNEDLNERKFLFKELVKNTFINNVHNSNITYYNYLSIILQVFYAYIMHEVETLKEDYRENLKRLLQTDIATSNIVRLNVRMLIKMNIEGVLCAIALRIEKEDDYTTKFEYFPPYMMAKSVIWTKEFNIRFMFFLFMIYNDEVGYYSLYKRFFKWDKMNNTAKLQILNEFMSLFDYNTEVLKINIIDKIGRLADLMECSFSVNENKQKELFEHIREEHVKLFTENSSNVEMSELNLEDIRYQLNELMKLENVFGWSEDYYNEFYVKYSTPYCICRKEHMNNKSAARNIQIACLSAINNFISSSTNELELSFDEQGIKKMLNFLNNSKYDSKNYTFTDDWAFSKELRESLDFKEIINKNSFIDDVSTHKINSRIYFNRDNFKFNIKISYYKWIDLTDKECVEYIENSKTYNGLYNIDGALMAKDKAINTVQRLFCKERIVFKLMVSFKRNDVTHIKFKTRE</sequence>
<feature type="transmembrane region" description="Helical" evidence="1">
    <location>
        <begin position="9"/>
        <end position="28"/>
    </location>
</feature>
<keyword evidence="1" id="KW-0812">Transmembrane</keyword>
<dbReference type="RefSeq" id="WP_069973861.1">
    <property type="nucleotide sequence ID" value="NZ_CP017269.1"/>
</dbReference>
<dbReference type="Proteomes" id="UP000095743">
    <property type="component" value="Chromosome"/>
</dbReference>
<reference evidence="2 3" key="1">
    <citation type="submission" date="2016-09" db="EMBL/GenBank/DDBJ databases">
        <title>Genomic analysis reveals versatility of anaerobic energy metabolism of Geosporobacter ferrireducens IRF9 of phylum Firmicutes.</title>
        <authorList>
            <person name="Kim S.-J."/>
        </authorList>
    </citation>
    <scope>NUCLEOTIDE SEQUENCE [LARGE SCALE GENOMIC DNA]</scope>
    <source>
        <strain evidence="2 3">IRF9</strain>
    </source>
</reference>
<keyword evidence="1" id="KW-1133">Transmembrane helix</keyword>
<dbReference type="OrthoDB" id="2086570at2"/>
<organism evidence="2 3">
    <name type="scientific">Geosporobacter ferrireducens</name>
    <dbReference type="NCBI Taxonomy" id="1424294"/>
    <lineage>
        <taxon>Bacteria</taxon>
        <taxon>Bacillati</taxon>
        <taxon>Bacillota</taxon>
        <taxon>Clostridia</taxon>
        <taxon>Peptostreptococcales</taxon>
        <taxon>Thermotaleaceae</taxon>
        <taxon>Geosporobacter</taxon>
    </lineage>
</organism>
<dbReference type="AlphaFoldDB" id="A0A1D8GBM6"/>
<keyword evidence="1" id="KW-0472">Membrane</keyword>
<feature type="transmembrane region" description="Helical" evidence="1">
    <location>
        <begin position="91"/>
        <end position="112"/>
    </location>
</feature>
<dbReference type="STRING" id="1424294.Gferi_01110"/>
<evidence type="ECO:0000313" key="3">
    <source>
        <dbReference type="Proteomes" id="UP000095743"/>
    </source>
</evidence>
<feature type="transmembrane region" description="Helical" evidence="1">
    <location>
        <begin position="48"/>
        <end position="71"/>
    </location>
</feature>
<gene>
    <name evidence="2" type="ORF">Gferi_01110</name>
</gene>